<sequence>MDPDGDSQPTQQATQNVVDPRRLGKQNSGFSDDDISDIVCLLLPYSDSARREVSKIALRSSRHMVARDDADNVDIDYALEDDAERFELTPRSAGEHAIVLRLSADVKNPLQGFTFGRNASRCDICFTNDPHKRLSNIHFRIYLNEYGVLMLEDQSTNGTIVDGTLLRAKSRPREETKRTLTSGTKIQILMHAEGLDLEFLVRIPRREGEYERAYRENLISYMHRLQSMYNRVGQIGKGAFATVYKVTSKFDGKPYAAKELDKRKFMKNGVLDQKVENEMNIMQKIEHPHIVSYIEHLDWDDRLFIIIMEYVPAGDLGRFITDRGPLPEITVKEMSRQLIDALGYLHTNNITHRDVKPDNILIQSHQPFYVKLTDFGLSKMVDNEQTFLRTFCGTLLYCAPEVYTEFAEYDEYGRRHPRNKHRRQPYGQRPSPVSCEDWN</sequence>
<evidence type="ECO:0000313" key="13">
    <source>
        <dbReference type="EMBL" id="EON97264.1"/>
    </source>
</evidence>
<evidence type="ECO:0000256" key="4">
    <source>
        <dbReference type="ARBA" id="ARBA00022741"/>
    </source>
</evidence>
<dbReference type="GO" id="GO:0010506">
    <property type="term" value="P:regulation of autophagy"/>
    <property type="evidence" value="ECO:0007669"/>
    <property type="project" value="InterPro"/>
</dbReference>
<dbReference type="AlphaFoldDB" id="R8BD82"/>
<evidence type="ECO:0000256" key="1">
    <source>
        <dbReference type="ARBA" id="ARBA00004623"/>
    </source>
</evidence>
<comment type="similarity">
    <text evidence="2">Belongs to the protein kinase superfamily. CAMK Ser/Thr protein kinase family. CHEK2 subfamily.</text>
</comment>
<dbReference type="GO" id="GO:0005524">
    <property type="term" value="F:ATP binding"/>
    <property type="evidence" value="ECO:0007669"/>
    <property type="project" value="UniProtKB-UniRule"/>
</dbReference>
<feature type="domain" description="Protein kinase" evidence="12">
    <location>
        <begin position="229"/>
        <end position="439"/>
    </location>
</feature>
<name>R8BD82_PHAM7</name>
<dbReference type="Pfam" id="PF00498">
    <property type="entry name" value="FHA"/>
    <property type="match status" value="1"/>
</dbReference>
<dbReference type="SMART" id="SM00240">
    <property type="entry name" value="FHA"/>
    <property type="match status" value="1"/>
</dbReference>
<keyword evidence="5 8" id="KW-0067">ATP-binding</keyword>
<keyword evidence="13" id="KW-0418">Kinase</keyword>
<dbReference type="InterPro" id="IPR045269">
    <property type="entry name" value="Atg1-like"/>
</dbReference>
<evidence type="ECO:0000256" key="10">
    <source>
        <dbReference type="SAM" id="MobiDB-lite"/>
    </source>
</evidence>
<evidence type="ECO:0000313" key="14">
    <source>
        <dbReference type="Proteomes" id="UP000014074"/>
    </source>
</evidence>
<dbReference type="GeneID" id="19327946"/>
<feature type="region of interest" description="Disordered" evidence="10">
    <location>
        <begin position="1"/>
        <end position="29"/>
    </location>
</feature>
<feature type="binding site" evidence="8">
    <location>
        <position position="258"/>
    </location>
    <ligand>
        <name>ATP</name>
        <dbReference type="ChEBI" id="CHEBI:30616"/>
    </ligand>
</feature>
<dbReference type="InterPro" id="IPR000253">
    <property type="entry name" value="FHA_dom"/>
</dbReference>
<dbReference type="SUPFAM" id="SSF49879">
    <property type="entry name" value="SMAD/FHA domain"/>
    <property type="match status" value="1"/>
</dbReference>
<dbReference type="Gene3D" id="2.60.200.20">
    <property type="match status" value="1"/>
</dbReference>
<dbReference type="GO" id="GO:0004674">
    <property type="term" value="F:protein serine/threonine kinase activity"/>
    <property type="evidence" value="ECO:0007669"/>
    <property type="project" value="UniProtKB-KW"/>
</dbReference>
<evidence type="ECO:0000256" key="7">
    <source>
        <dbReference type="ARBA" id="ARBA00030237"/>
    </source>
</evidence>
<organism evidence="13 14">
    <name type="scientific">Phaeoacremonium minimum (strain UCR-PA7)</name>
    <name type="common">Esca disease fungus</name>
    <name type="synonym">Togninia minima</name>
    <dbReference type="NCBI Taxonomy" id="1286976"/>
    <lineage>
        <taxon>Eukaryota</taxon>
        <taxon>Fungi</taxon>
        <taxon>Dikarya</taxon>
        <taxon>Ascomycota</taxon>
        <taxon>Pezizomycotina</taxon>
        <taxon>Sordariomycetes</taxon>
        <taxon>Sordariomycetidae</taxon>
        <taxon>Togniniales</taxon>
        <taxon>Togniniaceae</taxon>
        <taxon>Phaeoacremonium</taxon>
    </lineage>
</organism>
<dbReference type="Proteomes" id="UP000014074">
    <property type="component" value="Unassembled WGS sequence"/>
</dbReference>
<dbReference type="InterPro" id="IPR011009">
    <property type="entry name" value="Kinase-like_dom_sf"/>
</dbReference>
<keyword evidence="9" id="KW-0723">Serine/threonine-protein kinase</keyword>
<reference evidence="14" key="1">
    <citation type="journal article" date="2013" name="Genome Announc.">
        <title>Draft genome sequence of the ascomycete Phaeoacremonium aleophilum strain UCR-PA7, a causal agent of the esca disease complex in grapevines.</title>
        <authorList>
            <person name="Blanco-Ulate B."/>
            <person name="Rolshausen P."/>
            <person name="Cantu D."/>
        </authorList>
    </citation>
    <scope>NUCLEOTIDE SEQUENCE [LARGE SCALE GENOMIC DNA]</scope>
    <source>
        <strain evidence="14">UCR-PA7</strain>
    </source>
</reference>
<keyword evidence="4 8" id="KW-0547">Nucleotide-binding</keyword>
<evidence type="ECO:0000256" key="8">
    <source>
        <dbReference type="PROSITE-ProRule" id="PRU10141"/>
    </source>
</evidence>
<evidence type="ECO:0000256" key="9">
    <source>
        <dbReference type="RuleBase" id="RU000304"/>
    </source>
</evidence>
<dbReference type="InterPro" id="IPR008984">
    <property type="entry name" value="SMAD_FHA_dom_sf"/>
</dbReference>
<keyword evidence="3" id="KW-0813">Transport</keyword>
<dbReference type="RefSeq" id="XP_007917933.1">
    <property type="nucleotide sequence ID" value="XM_007919742.1"/>
</dbReference>
<dbReference type="SUPFAM" id="SSF56112">
    <property type="entry name" value="Protein kinase-like (PK-like)"/>
    <property type="match status" value="1"/>
</dbReference>
<feature type="compositionally biased region" description="Polar residues" evidence="10">
    <location>
        <begin position="7"/>
        <end position="17"/>
    </location>
</feature>
<dbReference type="OrthoDB" id="504170at2759"/>
<feature type="region of interest" description="Disordered" evidence="10">
    <location>
        <begin position="417"/>
        <end position="439"/>
    </location>
</feature>
<feature type="domain" description="FHA" evidence="11">
    <location>
        <begin position="113"/>
        <end position="166"/>
    </location>
</feature>
<dbReference type="SMART" id="SM00220">
    <property type="entry name" value="S_TKc"/>
    <property type="match status" value="1"/>
</dbReference>
<protein>
    <recommendedName>
        <fullName evidence="7">Autophagy-related protein 1</fullName>
    </recommendedName>
</protein>
<dbReference type="GO" id="GO:0006914">
    <property type="term" value="P:autophagy"/>
    <property type="evidence" value="ECO:0007669"/>
    <property type="project" value="UniProtKB-KW"/>
</dbReference>
<dbReference type="PANTHER" id="PTHR24348">
    <property type="entry name" value="SERINE/THREONINE-PROTEIN KINASE UNC-51-RELATED"/>
    <property type="match status" value="1"/>
</dbReference>
<accession>R8BD82</accession>
<dbReference type="InterPro" id="IPR008271">
    <property type="entry name" value="Ser/Thr_kinase_AS"/>
</dbReference>
<gene>
    <name evidence="13" type="ORF">UCRPA7_7208</name>
</gene>
<dbReference type="Pfam" id="PF00069">
    <property type="entry name" value="Pkinase"/>
    <property type="match status" value="1"/>
</dbReference>
<dbReference type="GO" id="GO:0034045">
    <property type="term" value="C:phagophore assembly site membrane"/>
    <property type="evidence" value="ECO:0007669"/>
    <property type="project" value="UniProtKB-SubCell"/>
</dbReference>
<evidence type="ECO:0000259" key="12">
    <source>
        <dbReference type="PROSITE" id="PS50011"/>
    </source>
</evidence>
<dbReference type="KEGG" id="tmn:UCRPA7_7208"/>
<dbReference type="InterPro" id="IPR000719">
    <property type="entry name" value="Prot_kinase_dom"/>
</dbReference>
<dbReference type="HOGENOM" id="CLU_045710_0_0_1"/>
<dbReference type="FunFam" id="3.30.200.20:FF:000470">
    <property type="entry name" value="Serine/threonine-protein kinase RAD53"/>
    <property type="match status" value="1"/>
</dbReference>
<comment type="subcellular location">
    <subcellularLocation>
        <location evidence="1">Preautophagosomal structure membrane</location>
        <topology evidence="1">Peripheral membrane protein</topology>
    </subcellularLocation>
</comment>
<dbReference type="PROSITE" id="PS00108">
    <property type="entry name" value="PROTEIN_KINASE_ST"/>
    <property type="match status" value="1"/>
</dbReference>
<evidence type="ECO:0000256" key="2">
    <source>
        <dbReference type="ARBA" id="ARBA00005575"/>
    </source>
</evidence>
<dbReference type="PROSITE" id="PS50011">
    <property type="entry name" value="PROTEIN_KINASE_DOM"/>
    <property type="match status" value="1"/>
</dbReference>
<dbReference type="Gene3D" id="1.10.510.10">
    <property type="entry name" value="Transferase(Phosphotransferase) domain 1"/>
    <property type="match status" value="1"/>
</dbReference>
<keyword evidence="13" id="KW-0808">Transferase</keyword>
<evidence type="ECO:0000256" key="3">
    <source>
        <dbReference type="ARBA" id="ARBA00022448"/>
    </source>
</evidence>
<evidence type="ECO:0000256" key="6">
    <source>
        <dbReference type="ARBA" id="ARBA00023006"/>
    </source>
</evidence>
<dbReference type="InterPro" id="IPR017441">
    <property type="entry name" value="Protein_kinase_ATP_BS"/>
</dbReference>
<dbReference type="PROSITE" id="PS50006">
    <property type="entry name" value="FHA_DOMAIN"/>
    <property type="match status" value="1"/>
</dbReference>
<evidence type="ECO:0000256" key="5">
    <source>
        <dbReference type="ARBA" id="ARBA00022840"/>
    </source>
</evidence>
<keyword evidence="6" id="KW-0072">Autophagy</keyword>
<keyword evidence="14" id="KW-1185">Reference proteome</keyword>
<dbReference type="EMBL" id="KB933272">
    <property type="protein sequence ID" value="EON97264.1"/>
    <property type="molecule type" value="Genomic_DNA"/>
</dbReference>
<dbReference type="PANTHER" id="PTHR24348:SF68">
    <property type="entry name" value="SERINE_THREONINE-PROTEIN KINASE ATG1C"/>
    <property type="match status" value="1"/>
</dbReference>
<proteinExistence type="inferred from homology"/>
<dbReference type="PROSITE" id="PS00107">
    <property type="entry name" value="PROTEIN_KINASE_ATP"/>
    <property type="match status" value="1"/>
</dbReference>
<evidence type="ECO:0000259" key="11">
    <source>
        <dbReference type="PROSITE" id="PS50006"/>
    </source>
</evidence>
<dbReference type="eggNOG" id="KOG0615">
    <property type="taxonomic scope" value="Eukaryota"/>
</dbReference>